<keyword evidence="1" id="KW-0472">Membrane</keyword>
<keyword evidence="1" id="KW-1133">Transmembrane helix</keyword>
<evidence type="ECO:0008006" key="4">
    <source>
        <dbReference type="Google" id="ProtNLM"/>
    </source>
</evidence>
<feature type="transmembrane region" description="Helical" evidence="1">
    <location>
        <begin position="63"/>
        <end position="85"/>
    </location>
</feature>
<feature type="transmembrane region" description="Helical" evidence="1">
    <location>
        <begin position="29"/>
        <end position="51"/>
    </location>
</feature>
<evidence type="ECO:0000313" key="3">
    <source>
        <dbReference type="Proteomes" id="UP000034333"/>
    </source>
</evidence>
<feature type="transmembrane region" description="Helical" evidence="1">
    <location>
        <begin position="7"/>
        <end position="23"/>
    </location>
</feature>
<feature type="transmembrane region" description="Helical" evidence="1">
    <location>
        <begin position="486"/>
        <end position="505"/>
    </location>
</feature>
<proteinExistence type="predicted"/>
<name>A0A0G0H9T6_9BACT</name>
<feature type="transmembrane region" description="Helical" evidence="1">
    <location>
        <begin position="91"/>
        <end position="113"/>
    </location>
</feature>
<evidence type="ECO:0000256" key="1">
    <source>
        <dbReference type="SAM" id="Phobius"/>
    </source>
</evidence>
<feature type="transmembrane region" description="Helical" evidence="1">
    <location>
        <begin position="517"/>
        <end position="537"/>
    </location>
</feature>
<sequence length="736" mass="84401">MRKLISEVFLLSIISSLIFYNINSFHISILGWLLLIVYFLITAPAVHFWLYKFFNFSEKAWRIKFLSGFLVLALLGWGGGVMVLFSKLTALNIALVFLVVGLLSVGLKYWAIFAKNQKISIEKPELQILEESPHPKVGVLLYLILAGFGFYLLWQSRTTEIILSPWQTISPNYFYVFLSATILLGFLIFTHLRAKTLLFLLVVHALLLHAYLPLTHSLIYGADQWRHMANERLVVSEQVIVDNSWSDSNLSWAQKLNFSEFSYVQSWSLAAIFDRLCGVDLLKFNQWFLPIVWSVVFTILLFELGRTWGWGKKESLFFAWLGFLPYTLQASGSFTLPVNFGFLLWLFFILLMFKRTMAPRFEQLAVLLFLGIFSIFGYLLFFVLFWLSLMVVEIFSTQSISKFSRRIVFLILMIISAAAIPILELLSNYSSINPSLNLLTQIKQLVGNWSGFYLASGPRPHDIVIGNIVFNQVPNYAFVANWFTEWRWWVVVFMGVMLVISFVGWYRCWRAKAVSEIWLGIMAFGLSVAYITSRYFLAGENILARRLDVVLAFLFISILMVALNQIGMSAEKDIGSWWQYWQNNIQKKISKFGPIILPVVIIVFSIAIAVSYSLGPDTRAVGINEYNAMNYVWQNEKKQTEYCVLADTYPLLVLETVSQKKIVGGGFPINQYFGQPERERFFKLITDNHDIDAVGLAMTATKTSNCWLVTDGDKLPANLATPLKSFGNIFVYKFIN</sequence>
<dbReference type="EMBL" id="LBTN01000024">
    <property type="protein sequence ID" value="KKQ40043.1"/>
    <property type="molecule type" value="Genomic_DNA"/>
</dbReference>
<organism evidence="2 3">
    <name type="scientific">Candidatus Magasanikbacteria bacterium GW2011_GWA2_37_8</name>
    <dbReference type="NCBI Taxonomy" id="1619036"/>
    <lineage>
        <taxon>Bacteria</taxon>
        <taxon>Candidatus Magasanikiibacteriota</taxon>
    </lineage>
</organism>
<accession>A0A0G0H9T6</accession>
<feature type="transmembrane region" description="Helical" evidence="1">
    <location>
        <begin position="592"/>
        <end position="614"/>
    </location>
</feature>
<dbReference type="Proteomes" id="UP000034333">
    <property type="component" value="Unassembled WGS sequence"/>
</dbReference>
<feature type="transmembrane region" description="Helical" evidence="1">
    <location>
        <begin position="173"/>
        <end position="190"/>
    </location>
</feature>
<keyword evidence="1" id="KW-0812">Transmembrane</keyword>
<dbReference type="STRING" id="1619036.US58_C0024G0014"/>
<dbReference type="AlphaFoldDB" id="A0A0G0H9T6"/>
<gene>
    <name evidence="2" type="ORF">US58_C0024G0014</name>
</gene>
<feature type="transmembrane region" description="Helical" evidence="1">
    <location>
        <begin position="326"/>
        <end position="353"/>
    </location>
</feature>
<comment type="caution">
    <text evidence="2">The sequence shown here is derived from an EMBL/GenBank/DDBJ whole genome shotgun (WGS) entry which is preliminary data.</text>
</comment>
<reference evidence="2 3" key="1">
    <citation type="journal article" date="2015" name="Nature">
        <title>rRNA introns, odd ribosomes, and small enigmatic genomes across a large radiation of phyla.</title>
        <authorList>
            <person name="Brown C.T."/>
            <person name="Hug L.A."/>
            <person name="Thomas B.C."/>
            <person name="Sharon I."/>
            <person name="Castelle C.J."/>
            <person name="Singh A."/>
            <person name="Wilkins M.J."/>
            <person name="Williams K.H."/>
            <person name="Banfield J.F."/>
        </authorList>
    </citation>
    <scope>NUCLEOTIDE SEQUENCE [LARGE SCALE GENOMIC DNA]</scope>
</reference>
<protein>
    <recommendedName>
        <fullName evidence="4">Glycosyltransferase RgtA/B/C/D-like domain-containing protein</fullName>
    </recommendedName>
</protein>
<feature type="transmembrane region" description="Helical" evidence="1">
    <location>
        <begin position="134"/>
        <end position="153"/>
    </location>
</feature>
<feature type="transmembrane region" description="Helical" evidence="1">
    <location>
        <begin position="407"/>
        <end position="426"/>
    </location>
</feature>
<feature type="transmembrane region" description="Helical" evidence="1">
    <location>
        <begin position="287"/>
        <end position="305"/>
    </location>
</feature>
<feature type="transmembrane region" description="Helical" evidence="1">
    <location>
        <begin position="549"/>
        <end position="571"/>
    </location>
</feature>
<feature type="transmembrane region" description="Helical" evidence="1">
    <location>
        <begin position="365"/>
        <end position="395"/>
    </location>
</feature>
<evidence type="ECO:0000313" key="2">
    <source>
        <dbReference type="EMBL" id="KKQ40043.1"/>
    </source>
</evidence>
<feature type="transmembrane region" description="Helical" evidence="1">
    <location>
        <begin position="197"/>
        <end position="219"/>
    </location>
</feature>